<proteinExistence type="predicted"/>
<evidence type="ECO:0000313" key="1">
    <source>
        <dbReference type="EMBL" id="MBA0773298.1"/>
    </source>
</evidence>
<reference evidence="1 2" key="1">
    <citation type="journal article" date="2019" name="Genome Biol. Evol.">
        <title>Insights into the evolution of the New World diploid cottons (Gossypium, subgenus Houzingenia) based on genome sequencing.</title>
        <authorList>
            <person name="Grover C.E."/>
            <person name="Arick M.A. 2nd"/>
            <person name="Thrash A."/>
            <person name="Conover J.L."/>
            <person name="Sanders W.S."/>
            <person name="Peterson D.G."/>
            <person name="Frelichowski J.E."/>
            <person name="Scheffler J.A."/>
            <person name="Scheffler B.E."/>
            <person name="Wendel J.F."/>
        </authorList>
    </citation>
    <scope>NUCLEOTIDE SEQUENCE [LARGE SCALE GENOMIC DNA]</scope>
    <source>
        <strain evidence="1">8</strain>
        <tissue evidence="1">Leaf</tissue>
    </source>
</reference>
<dbReference type="Proteomes" id="UP000593568">
    <property type="component" value="Unassembled WGS sequence"/>
</dbReference>
<accession>A0A7J9EKD8</accession>
<keyword evidence="2" id="KW-1185">Reference proteome</keyword>
<protein>
    <submittedName>
        <fullName evidence="1">Uncharacterized protein</fullName>
    </submittedName>
</protein>
<evidence type="ECO:0000313" key="2">
    <source>
        <dbReference type="Proteomes" id="UP000593568"/>
    </source>
</evidence>
<organism evidence="1 2">
    <name type="scientific">Gossypium trilobum</name>
    <dbReference type="NCBI Taxonomy" id="34281"/>
    <lineage>
        <taxon>Eukaryota</taxon>
        <taxon>Viridiplantae</taxon>
        <taxon>Streptophyta</taxon>
        <taxon>Embryophyta</taxon>
        <taxon>Tracheophyta</taxon>
        <taxon>Spermatophyta</taxon>
        <taxon>Magnoliopsida</taxon>
        <taxon>eudicotyledons</taxon>
        <taxon>Gunneridae</taxon>
        <taxon>Pentapetalae</taxon>
        <taxon>rosids</taxon>
        <taxon>malvids</taxon>
        <taxon>Malvales</taxon>
        <taxon>Malvaceae</taxon>
        <taxon>Malvoideae</taxon>
        <taxon>Gossypium</taxon>
    </lineage>
</organism>
<dbReference type="EMBL" id="JABEZW010000008">
    <property type="protein sequence ID" value="MBA0773298.1"/>
    <property type="molecule type" value="Genomic_DNA"/>
</dbReference>
<sequence>METKVVSRALAGSLPVDSVQALASKNLKNIPSRYIRPEIEFEVVPIDESCNTPYPR</sequence>
<gene>
    <name evidence="1" type="ORF">Gotri_008585</name>
</gene>
<feature type="non-terminal residue" evidence="1">
    <location>
        <position position="56"/>
    </location>
</feature>
<dbReference type="AlphaFoldDB" id="A0A7J9EKD8"/>
<comment type="caution">
    <text evidence="1">The sequence shown here is derived from an EMBL/GenBank/DDBJ whole genome shotgun (WGS) entry which is preliminary data.</text>
</comment>
<name>A0A7J9EKD8_9ROSI</name>